<keyword evidence="2" id="KW-1185">Reference proteome</keyword>
<proteinExistence type="predicted"/>
<reference evidence="1" key="1">
    <citation type="submission" date="2023-04" db="EMBL/GenBank/DDBJ databases">
        <title>Ambrosiozyma monospora NBRC 10751.</title>
        <authorList>
            <person name="Ichikawa N."/>
            <person name="Sato H."/>
            <person name="Tonouchi N."/>
        </authorList>
    </citation>
    <scope>NUCLEOTIDE SEQUENCE</scope>
    <source>
        <strain evidence="1">NBRC 10751</strain>
    </source>
</reference>
<dbReference type="Proteomes" id="UP001165064">
    <property type="component" value="Unassembled WGS sequence"/>
</dbReference>
<evidence type="ECO:0000313" key="1">
    <source>
        <dbReference type="EMBL" id="GME85035.1"/>
    </source>
</evidence>
<protein>
    <submittedName>
        <fullName evidence="1">Unnamed protein product</fullName>
    </submittedName>
</protein>
<dbReference type="EMBL" id="BSXS01006052">
    <property type="protein sequence ID" value="GME85035.1"/>
    <property type="molecule type" value="Genomic_DNA"/>
</dbReference>
<organism evidence="1 2">
    <name type="scientific">Ambrosiozyma monospora</name>
    <name type="common">Yeast</name>
    <name type="synonym">Endomycopsis monosporus</name>
    <dbReference type="NCBI Taxonomy" id="43982"/>
    <lineage>
        <taxon>Eukaryota</taxon>
        <taxon>Fungi</taxon>
        <taxon>Dikarya</taxon>
        <taxon>Ascomycota</taxon>
        <taxon>Saccharomycotina</taxon>
        <taxon>Pichiomycetes</taxon>
        <taxon>Pichiales</taxon>
        <taxon>Pichiaceae</taxon>
        <taxon>Ambrosiozyma</taxon>
    </lineage>
</organism>
<evidence type="ECO:0000313" key="2">
    <source>
        <dbReference type="Proteomes" id="UP001165064"/>
    </source>
</evidence>
<sequence length="245" mass="27483">MGGAATLAQLSQAGGATPGTLPPGTPLMTQEESKKLNKRDGIMLEYLRQVHQIKSEIMPALQKPLDVTVMQPIKDLQSYNEEVAALIKKRGRKKVDYDLLKVRVDKMSKDYELMEFQAGQHKSGNGSGSGGQVEEKSKELGKSLDKLNKLKKEFEEAESVYGDLNEKLKNEIKEYIGLRFSLIDPVFESFVKIQLKLYNDVFEKLDDGVGLSVDAQSLKDYQEDKLDDRLDEILGKMKNLDLVNA</sequence>
<name>A0ACB5TBB4_AMBMO</name>
<comment type="caution">
    <text evidence="1">The sequence shown here is derived from an EMBL/GenBank/DDBJ whole genome shotgun (WGS) entry which is preliminary data.</text>
</comment>
<accession>A0ACB5TBB4</accession>
<gene>
    <name evidence="1" type="ORF">Amon02_000731100</name>
</gene>